<dbReference type="InterPro" id="IPR000182">
    <property type="entry name" value="GNAT_dom"/>
</dbReference>
<dbReference type="PANTHER" id="PTHR43072:SF51">
    <property type="entry name" value="ABC SUPERFAMILY TRANSPORT PROTEIN"/>
    <property type="match status" value="1"/>
</dbReference>
<evidence type="ECO:0000256" key="2">
    <source>
        <dbReference type="ARBA" id="ARBA00023315"/>
    </source>
</evidence>
<dbReference type="InterPro" id="IPR016181">
    <property type="entry name" value="Acyl_CoA_acyltransferase"/>
</dbReference>
<dbReference type="PROSITE" id="PS51186">
    <property type="entry name" value="GNAT"/>
    <property type="match status" value="1"/>
</dbReference>
<name>A0AA97ENF0_9FLAO</name>
<protein>
    <submittedName>
        <fullName evidence="4">N-acetyltransferase</fullName>
        <ecNumber evidence="4">2.3.1.-</ecNumber>
    </submittedName>
</protein>
<dbReference type="EMBL" id="CP136521">
    <property type="protein sequence ID" value="WOD44562.1"/>
    <property type="molecule type" value="Genomic_DNA"/>
</dbReference>
<dbReference type="GO" id="GO:0016747">
    <property type="term" value="F:acyltransferase activity, transferring groups other than amino-acyl groups"/>
    <property type="evidence" value="ECO:0007669"/>
    <property type="project" value="InterPro"/>
</dbReference>
<dbReference type="Pfam" id="PF00583">
    <property type="entry name" value="Acetyltransf_1"/>
    <property type="match status" value="1"/>
</dbReference>
<proteinExistence type="predicted"/>
<dbReference type="Gene3D" id="3.40.630.30">
    <property type="match status" value="1"/>
</dbReference>
<evidence type="ECO:0000256" key="1">
    <source>
        <dbReference type="ARBA" id="ARBA00022679"/>
    </source>
</evidence>
<evidence type="ECO:0000313" key="4">
    <source>
        <dbReference type="EMBL" id="WOD44562.1"/>
    </source>
</evidence>
<gene>
    <name evidence="4" type="ORF">RNZ46_04720</name>
</gene>
<keyword evidence="5" id="KW-1185">Reference proteome</keyword>
<dbReference type="SUPFAM" id="SSF55729">
    <property type="entry name" value="Acyl-CoA N-acyltransferases (Nat)"/>
    <property type="match status" value="1"/>
</dbReference>
<keyword evidence="1 4" id="KW-0808">Transferase</keyword>
<keyword evidence="2 4" id="KW-0012">Acyltransferase</keyword>
<feature type="domain" description="N-acetyltransferase" evidence="3">
    <location>
        <begin position="2"/>
        <end position="148"/>
    </location>
</feature>
<dbReference type="Proteomes" id="UP001302486">
    <property type="component" value="Chromosome"/>
</dbReference>
<dbReference type="InterPro" id="IPR017255">
    <property type="entry name" value="AcTrfase_GNAT_prd"/>
</dbReference>
<dbReference type="PIRSF" id="PIRSF037663">
    <property type="entry name" value="Acetyltransf_GNAT_prd"/>
    <property type="match status" value="1"/>
</dbReference>
<evidence type="ECO:0000259" key="3">
    <source>
        <dbReference type="PROSITE" id="PS51186"/>
    </source>
</evidence>
<dbReference type="PANTHER" id="PTHR43072">
    <property type="entry name" value="N-ACETYLTRANSFERASE"/>
    <property type="match status" value="1"/>
</dbReference>
<accession>A0AA97ENF0</accession>
<dbReference type="KEGG" id="hws:RNZ46_04720"/>
<dbReference type="AlphaFoldDB" id="A0AA97ENF0"/>
<sequence>MVTFSKAKLEDLNSIVAIEQQIFNTDSYPAFVIRQLFDISGDYFIVAKEDDKILGYALGGINTNKKQGWILSLGVDKNARGKGLGKQLTARLVEVLKAENTKEIALTVYPDNPSAIKIYKDLGFEGDEILDNYFLDNEDRIVMILKTNQT</sequence>
<evidence type="ECO:0000313" key="5">
    <source>
        <dbReference type="Proteomes" id="UP001302486"/>
    </source>
</evidence>
<dbReference type="EC" id="2.3.1.-" evidence="4"/>
<organism evidence="4 5">
    <name type="scientific">Hwangdonia lutea</name>
    <dbReference type="NCBI Taxonomy" id="3075823"/>
    <lineage>
        <taxon>Bacteria</taxon>
        <taxon>Pseudomonadati</taxon>
        <taxon>Bacteroidota</taxon>
        <taxon>Flavobacteriia</taxon>
        <taxon>Flavobacteriales</taxon>
        <taxon>Flavobacteriaceae</taxon>
        <taxon>Hwangdonia</taxon>
    </lineage>
</organism>
<dbReference type="CDD" id="cd04301">
    <property type="entry name" value="NAT_SF"/>
    <property type="match status" value="1"/>
</dbReference>
<reference evidence="5" key="1">
    <citation type="submission" date="2024-06" db="EMBL/GenBank/DDBJ databases">
        <title>Hwangdonia haimaensis gen. nov., sp. nov., a member of the family Flavobacteriaceae isolated from the haima cold seep.</title>
        <authorList>
            <person name="Li J."/>
        </authorList>
    </citation>
    <scope>NUCLEOTIDE SEQUENCE [LARGE SCALE GENOMIC DNA]</scope>
    <source>
        <strain evidence="5">SCSIO 19198</strain>
    </source>
</reference>
<dbReference type="RefSeq" id="WP_316984226.1">
    <property type="nucleotide sequence ID" value="NZ_CP136521.1"/>
</dbReference>